<dbReference type="InterPro" id="IPR017872">
    <property type="entry name" value="Pyrmidine_PPase_CS"/>
</dbReference>
<reference evidence="6" key="1">
    <citation type="submission" date="2018-05" db="EMBL/GenBank/DDBJ databases">
        <authorList>
            <person name="Lanie J.A."/>
            <person name="Ng W.-L."/>
            <person name="Kazmierczak K.M."/>
            <person name="Andrzejewski T.M."/>
            <person name="Davidsen T.M."/>
            <person name="Wayne K.J."/>
            <person name="Tettelin H."/>
            <person name="Glass J.I."/>
            <person name="Rusch D."/>
            <person name="Podicherti R."/>
            <person name="Tsui H.-C.T."/>
            <person name="Winkler M.E."/>
        </authorList>
    </citation>
    <scope>NUCLEOTIDE SEQUENCE</scope>
</reference>
<dbReference type="InterPro" id="IPR036566">
    <property type="entry name" value="PYNP-like_C_sf"/>
</dbReference>
<keyword evidence="4" id="KW-0808">Transferase</keyword>
<dbReference type="InterPro" id="IPR017459">
    <property type="entry name" value="Glycosyl_Trfase_fam3_N_dom"/>
</dbReference>
<accession>A0A381T7H1</accession>
<dbReference type="SUPFAM" id="SSF54680">
    <property type="entry name" value="Pyrimidine nucleoside phosphorylase C-terminal domain"/>
    <property type="match status" value="1"/>
</dbReference>
<dbReference type="EMBL" id="UINC01003956">
    <property type="protein sequence ID" value="SVA10637.1"/>
    <property type="molecule type" value="Genomic_DNA"/>
</dbReference>
<dbReference type="PROSITE" id="PS00647">
    <property type="entry name" value="THYMID_PHOSPHORYLASE"/>
    <property type="match status" value="1"/>
</dbReference>
<dbReference type="GO" id="GO:0006206">
    <property type="term" value="P:pyrimidine nucleobase metabolic process"/>
    <property type="evidence" value="ECO:0007669"/>
    <property type="project" value="InterPro"/>
</dbReference>
<dbReference type="Gene3D" id="3.40.1030.10">
    <property type="entry name" value="Nucleoside phosphorylase/phosphoribosyltransferase catalytic domain"/>
    <property type="match status" value="1"/>
</dbReference>
<dbReference type="InterPro" id="IPR000312">
    <property type="entry name" value="Glycosyl_Trfase_fam3"/>
</dbReference>
<dbReference type="AlphaFoldDB" id="A0A381T7H1"/>
<dbReference type="InterPro" id="IPR000053">
    <property type="entry name" value="Thymidine/pyrmidine_PPase"/>
</dbReference>
<dbReference type="InterPro" id="IPR013102">
    <property type="entry name" value="PYNP_C"/>
</dbReference>
<dbReference type="PANTHER" id="PTHR10515">
    <property type="entry name" value="THYMIDINE PHOSPHORYLASE"/>
    <property type="match status" value="1"/>
</dbReference>
<dbReference type="Gene3D" id="3.90.1170.30">
    <property type="entry name" value="Pyrimidine nucleoside phosphorylase-like, C-terminal domain"/>
    <property type="match status" value="1"/>
</dbReference>
<gene>
    <name evidence="6" type="ORF">METZ01_LOCUS63491</name>
</gene>
<keyword evidence="3" id="KW-0328">Glycosyltransferase</keyword>
<protein>
    <recommendedName>
        <fullName evidence="5">Pyrimidine nucleoside phosphorylase C-terminal domain-containing protein</fullName>
    </recommendedName>
</protein>
<dbReference type="InterPro" id="IPR035902">
    <property type="entry name" value="Nuc_phospho_transferase"/>
</dbReference>
<evidence type="ECO:0000256" key="1">
    <source>
        <dbReference type="ARBA" id="ARBA00006915"/>
    </source>
</evidence>
<dbReference type="InterPro" id="IPR018090">
    <property type="entry name" value="Pyrmidine_PPas_bac/euk"/>
</dbReference>
<dbReference type="GO" id="GO:0004645">
    <property type="term" value="F:1,4-alpha-oligoglucan phosphorylase activity"/>
    <property type="evidence" value="ECO:0007669"/>
    <property type="project" value="InterPro"/>
</dbReference>
<name>A0A381T7H1_9ZZZZ</name>
<dbReference type="GO" id="GO:0016154">
    <property type="term" value="F:pyrimidine-nucleoside phosphorylase activity"/>
    <property type="evidence" value="ECO:0007669"/>
    <property type="project" value="InterPro"/>
</dbReference>
<proteinExistence type="inferred from homology"/>
<feature type="domain" description="Pyrimidine nucleoside phosphorylase C-terminal" evidence="5">
    <location>
        <begin position="343"/>
        <end position="417"/>
    </location>
</feature>
<sequence length="429" mass="47329">MIPSEIIEKKRDGKNLSQNEIKWFIEGLVNNRIDNSQLSALLMAIYFRGMNDEEMFALVESMVESGYKFDFSHLDSYIADKHSTGGVGDKISFILAPILSSLGIVIPMIAGRGLAFTGGTIDKLESIPNFQTLLSLNHFKKQIENIGCCIASQSTEICPADKAIYSIRDLTGTVPSLPLICSSIMSKKIAEGLKGLVIDLKVGNGTFMKTIADAKKLAEGLKKIGEAFNLNTEVIYTNMDQPLGKYAGLHCEIIEAIDCLNGKGPEDLMEISYELGSKILLQSRTTSDKKTAKNLMQEAINNGTALNKFKEIISTQNGDIKKLALDHVISKNEIIIDAEDDGFISSIETEKIGWALVEIGCGRKVEKDKLDYTAGIEFINKIGDKVNKGDPIFRIFGNNTKRLNNAKIMLKKTYTLVKTEILKDELIIN</sequence>
<dbReference type="GO" id="GO:0005829">
    <property type="term" value="C:cytosol"/>
    <property type="evidence" value="ECO:0007669"/>
    <property type="project" value="TreeGrafter"/>
</dbReference>
<evidence type="ECO:0000313" key="6">
    <source>
        <dbReference type="EMBL" id="SVA10637.1"/>
    </source>
</evidence>
<dbReference type="Pfam" id="PF00591">
    <property type="entry name" value="Glycos_transf_3"/>
    <property type="match status" value="1"/>
</dbReference>
<dbReference type="Pfam" id="PF07831">
    <property type="entry name" value="PYNP_C"/>
    <property type="match status" value="1"/>
</dbReference>
<comment type="similarity">
    <text evidence="1">Belongs to the thymidine/pyrimidine-nucleoside phosphorylase family.</text>
</comment>
<dbReference type="PIRSF" id="PIRSF000478">
    <property type="entry name" value="TP_PyNP"/>
    <property type="match status" value="1"/>
</dbReference>
<evidence type="ECO:0000256" key="4">
    <source>
        <dbReference type="ARBA" id="ARBA00022679"/>
    </source>
</evidence>
<evidence type="ECO:0000256" key="2">
    <source>
        <dbReference type="ARBA" id="ARBA00011738"/>
    </source>
</evidence>
<dbReference type="SUPFAM" id="SSF52418">
    <property type="entry name" value="Nucleoside phosphorylase/phosphoribosyltransferase catalytic domain"/>
    <property type="match status" value="1"/>
</dbReference>
<dbReference type="GO" id="GO:0006213">
    <property type="term" value="P:pyrimidine nucleoside metabolic process"/>
    <property type="evidence" value="ECO:0007669"/>
    <property type="project" value="InterPro"/>
</dbReference>
<dbReference type="PANTHER" id="PTHR10515:SF0">
    <property type="entry name" value="THYMIDINE PHOSPHORYLASE"/>
    <property type="match status" value="1"/>
</dbReference>
<organism evidence="6">
    <name type="scientific">marine metagenome</name>
    <dbReference type="NCBI Taxonomy" id="408172"/>
    <lineage>
        <taxon>unclassified sequences</taxon>
        <taxon>metagenomes</taxon>
        <taxon>ecological metagenomes</taxon>
    </lineage>
</organism>
<dbReference type="NCBIfam" id="TIGR02644">
    <property type="entry name" value="Y_phosphoryl"/>
    <property type="match status" value="1"/>
</dbReference>
<dbReference type="InterPro" id="IPR036320">
    <property type="entry name" value="Glycosyl_Trfase_fam3_N_dom_sf"/>
</dbReference>
<dbReference type="FunFam" id="3.40.1030.10:FF:000003">
    <property type="entry name" value="Pyrimidine-nucleoside phosphorylase"/>
    <property type="match status" value="1"/>
</dbReference>
<dbReference type="Pfam" id="PF02885">
    <property type="entry name" value="Glycos_trans_3N"/>
    <property type="match status" value="1"/>
</dbReference>
<dbReference type="NCBIfam" id="NF004490">
    <property type="entry name" value="PRK05820.1"/>
    <property type="match status" value="1"/>
</dbReference>
<dbReference type="SUPFAM" id="SSF47648">
    <property type="entry name" value="Nucleoside phosphorylase/phosphoribosyltransferase N-terminal domain"/>
    <property type="match status" value="1"/>
</dbReference>
<evidence type="ECO:0000259" key="5">
    <source>
        <dbReference type="SMART" id="SM00941"/>
    </source>
</evidence>
<comment type="subunit">
    <text evidence="2">Homodimer.</text>
</comment>
<evidence type="ECO:0000256" key="3">
    <source>
        <dbReference type="ARBA" id="ARBA00022676"/>
    </source>
</evidence>
<dbReference type="Gene3D" id="1.20.970.10">
    <property type="entry name" value="Transferase, Pyrimidine Nucleoside Phosphorylase, Chain C"/>
    <property type="match status" value="1"/>
</dbReference>
<dbReference type="SMART" id="SM00941">
    <property type="entry name" value="PYNP_C"/>
    <property type="match status" value="1"/>
</dbReference>